<dbReference type="EMBL" id="SNRW01004889">
    <property type="protein sequence ID" value="KAA6386245.1"/>
    <property type="molecule type" value="Genomic_DNA"/>
</dbReference>
<dbReference type="PANTHER" id="PTHR46060">
    <property type="entry name" value="MARINER MOS1 TRANSPOSASE-LIKE PROTEIN"/>
    <property type="match status" value="1"/>
</dbReference>
<name>A0A5J4VUU7_9EUKA</name>
<evidence type="ECO:0000313" key="1">
    <source>
        <dbReference type="EMBL" id="KAA6386245.1"/>
    </source>
</evidence>
<sequence>MYEELLCISAYPGRFPIIGLRIQIKRFIEEDPYISLTRIADCLGYDEATIRRAIAWETDYHRVYLKQVPHTLDAAMKQKRVQGAKIILTVIRKQKQNRYKYLLTGDDSYVFYSYPQTKMFIKEGKEIPQVPRRRKHDLKIIKFHPTYSLDIAPSDYFLFGKLKTLLKGTNYSDKTELMAAVPTILSRISQAELYKANNS</sequence>
<dbReference type="GO" id="GO:0003676">
    <property type="term" value="F:nucleic acid binding"/>
    <property type="evidence" value="ECO:0007669"/>
    <property type="project" value="InterPro"/>
</dbReference>
<evidence type="ECO:0000313" key="2">
    <source>
        <dbReference type="Proteomes" id="UP000324800"/>
    </source>
</evidence>
<organism evidence="1 2">
    <name type="scientific">Streblomastix strix</name>
    <dbReference type="NCBI Taxonomy" id="222440"/>
    <lineage>
        <taxon>Eukaryota</taxon>
        <taxon>Metamonada</taxon>
        <taxon>Preaxostyla</taxon>
        <taxon>Oxymonadida</taxon>
        <taxon>Streblomastigidae</taxon>
        <taxon>Streblomastix</taxon>
    </lineage>
</organism>
<dbReference type="Proteomes" id="UP000324800">
    <property type="component" value="Unassembled WGS sequence"/>
</dbReference>
<proteinExistence type="predicted"/>
<dbReference type="OrthoDB" id="6428254at2759"/>
<dbReference type="Gene3D" id="3.30.420.10">
    <property type="entry name" value="Ribonuclease H-like superfamily/Ribonuclease H"/>
    <property type="match status" value="1"/>
</dbReference>
<accession>A0A5J4VUU7</accession>
<gene>
    <name evidence="1" type="ORF">EZS28_018226</name>
</gene>
<comment type="caution">
    <text evidence="1">The sequence shown here is derived from an EMBL/GenBank/DDBJ whole genome shotgun (WGS) entry which is preliminary data.</text>
</comment>
<reference evidence="1 2" key="1">
    <citation type="submission" date="2019-03" db="EMBL/GenBank/DDBJ databases">
        <title>Single cell metagenomics reveals metabolic interactions within the superorganism composed of flagellate Streblomastix strix and complex community of Bacteroidetes bacteria on its surface.</title>
        <authorList>
            <person name="Treitli S.C."/>
            <person name="Kolisko M."/>
            <person name="Husnik F."/>
            <person name="Keeling P."/>
            <person name="Hampl V."/>
        </authorList>
    </citation>
    <scope>NUCLEOTIDE SEQUENCE [LARGE SCALE GENOMIC DNA]</scope>
    <source>
        <strain evidence="1">ST1C</strain>
    </source>
</reference>
<dbReference type="InterPro" id="IPR036397">
    <property type="entry name" value="RNaseH_sf"/>
</dbReference>
<dbReference type="AlphaFoldDB" id="A0A5J4VUU7"/>
<dbReference type="PANTHER" id="PTHR46060:SF1">
    <property type="entry name" value="MARINER MOS1 TRANSPOSASE-LIKE PROTEIN"/>
    <property type="match status" value="1"/>
</dbReference>
<protein>
    <submittedName>
        <fullName evidence="1">Uncharacterized protein</fullName>
    </submittedName>
</protein>
<dbReference type="InterPro" id="IPR052709">
    <property type="entry name" value="Transposase-MT_Hybrid"/>
</dbReference>